<reference evidence="2 4" key="3">
    <citation type="journal article" date="2021" name="BMC Genomics">
        <title>Genome-resolved metagenome and metatranscriptome analyses of thermophilic composting reveal key bacterial players and their metabolic interactions.</title>
        <authorList>
            <person name="Braga L.P.P."/>
            <person name="Pereira R.V."/>
            <person name="Martins L.F."/>
            <person name="Moura L.M.S."/>
            <person name="Sanchez F.B."/>
            <person name="Patane J.S.L."/>
            <person name="da Silva A.M."/>
            <person name="Setubal J.C."/>
        </authorList>
    </citation>
    <scope>NUCLEOTIDE SEQUENCE [LARGE SCALE GENOMIC DNA]</scope>
    <source>
        <strain evidence="2">ZC4RG45</strain>
    </source>
</reference>
<reference evidence="3" key="1">
    <citation type="submission" date="2018-05" db="EMBL/GenBank/DDBJ databases">
        <authorList>
            <person name="Lanie J.A."/>
            <person name="Ng W.-L."/>
            <person name="Kazmierczak K.M."/>
            <person name="Andrzejewski T.M."/>
            <person name="Davidsen T.M."/>
            <person name="Wayne K.J."/>
            <person name="Tettelin H."/>
            <person name="Glass J.I."/>
            <person name="Rusch D."/>
            <person name="Podicherti R."/>
            <person name="Tsui H.-C.T."/>
            <person name="Winkler M.E."/>
        </authorList>
    </citation>
    <scope>NUCLEOTIDE SEQUENCE</scope>
    <source>
        <strain evidence="3">ZC4RG45</strain>
    </source>
</reference>
<reference evidence="2" key="2">
    <citation type="submission" date="2018-05" db="EMBL/GenBank/DDBJ databases">
        <authorList>
            <person name="Moura L."/>
            <person name="Setubal J.C."/>
        </authorList>
    </citation>
    <scope>NUCLEOTIDE SEQUENCE</scope>
    <source>
        <strain evidence="2">ZC4RG45</strain>
    </source>
</reference>
<reference evidence="2" key="4">
    <citation type="submission" date="2023-08" db="EMBL/GenBank/DDBJ databases">
        <authorList>
            <person name="Guima S.E.S."/>
            <person name="Martins L.F."/>
            <person name="Silva A.M."/>
            <person name="Setubal J.C."/>
        </authorList>
    </citation>
    <scope>NUCLEOTIDE SEQUENCE</scope>
    <source>
        <strain evidence="2">ZC4RG45</strain>
    </source>
</reference>
<dbReference type="AlphaFoldDB" id="A0A2W4JM50"/>
<feature type="transmembrane region" description="Helical" evidence="1">
    <location>
        <begin position="136"/>
        <end position="156"/>
    </location>
</feature>
<dbReference type="Pfam" id="PF06197">
    <property type="entry name" value="DUF998"/>
    <property type="match status" value="1"/>
</dbReference>
<feature type="transmembrane region" description="Helical" evidence="1">
    <location>
        <begin position="168"/>
        <end position="190"/>
    </location>
</feature>
<keyword evidence="1" id="KW-0472">Membrane</keyword>
<accession>A0A2W4JM50</accession>
<comment type="caution">
    <text evidence="3">The sequence shown here is derived from an EMBL/GenBank/DDBJ whole genome shotgun (WGS) entry which is preliminary data.</text>
</comment>
<name>A0A2W4JM50_9PSEU</name>
<dbReference type="STRING" id="1111738.GCA_000427905_01264"/>
<organism evidence="3">
    <name type="scientific">Thermocrispum agreste</name>
    <dbReference type="NCBI Taxonomy" id="37925"/>
    <lineage>
        <taxon>Bacteria</taxon>
        <taxon>Bacillati</taxon>
        <taxon>Actinomycetota</taxon>
        <taxon>Actinomycetes</taxon>
        <taxon>Pseudonocardiales</taxon>
        <taxon>Pseudonocardiaceae</taxon>
        <taxon>Thermocrispum</taxon>
    </lineage>
</organism>
<evidence type="ECO:0000256" key="1">
    <source>
        <dbReference type="SAM" id="Phobius"/>
    </source>
</evidence>
<evidence type="ECO:0000313" key="2">
    <source>
        <dbReference type="EMBL" id="MFO7192195.1"/>
    </source>
</evidence>
<protein>
    <submittedName>
        <fullName evidence="3">DUF998 domain-containing protein</fullName>
    </submittedName>
</protein>
<dbReference type="EMBL" id="QGUI02000079">
    <property type="protein sequence ID" value="MFO7192195.1"/>
    <property type="molecule type" value="Genomic_DNA"/>
</dbReference>
<proteinExistence type="predicted"/>
<sequence length="257" mass="26158">MANIVAAPVSARSATAPVTRSAWPHPLAVGRLLGMTGVIVAFVFMLLLHLLAGAAIQPVTETLSGAVFAPGVGWMFPAGVTSMAVAGLGVAVVLHGSGLPVGRVAMVGAWLTTVGLVLVTLFPTDRVGAGSISAQIHRYAAAVALLAVPVVALLVARLLGHGKRMLQAAAWFVVVVLVLTGVAIFLPGVFDPVRGVIQRVLLVGELVVLAQLIHLTVRAAVRSDRPVLAANRETSSTAESPEAVTATSAACLEGSAV</sequence>
<feature type="transmembrane region" description="Helical" evidence="1">
    <location>
        <begin position="32"/>
        <end position="52"/>
    </location>
</feature>
<evidence type="ECO:0000313" key="4">
    <source>
        <dbReference type="Proteomes" id="UP000249324"/>
    </source>
</evidence>
<feature type="transmembrane region" description="Helical" evidence="1">
    <location>
        <begin position="72"/>
        <end position="94"/>
    </location>
</feature>
<dbReference type="InterPro" id="IPR009339">
    <property type="entry name" value="DUF998"/>
</dbReference>
<feature type="transmembrane region" description="Helical" evidence="1">
    <location>
        <begin position="101"/>
        <end position="124"/>
    </location>
</feature>
<keyword evidence="1" id="KW-0812">Transmembrane</keyword>
<gene>
    <name evidence="2" type="ORF">DIU77_008130</name>
    <name evidence="3" type="ORF">DIU77_04205</name>
</gene>
<evidence type="ECO:0000313" key="3">
    <source>
        <dbReference type="EMBL" id="PZN00173.1"/>
    </source>
</evidence>
<keyword evidence="1" id="KW-1133">Transmembrane helix</keyword>
<dbReference type="EMBL" id="QGUI01000104">
    <property type="protein sequence ID" value="PZN00173.1"/>
    <property type="molecule type" value="Genomic_DNA"/>
</dbReference>
<feature type="transmembrane region" description="Helical" evidence="1">
    <location>
        <begin position="196"/>
        <end position="217"/>
    </location>
</feature>
<dbReference type="Proteomes" id="UP000249324">
    <property type="component" value="Unassembled WGS sequence"/>
</dbReference>